<keyword evidence="11" id="KW-1185">Reference proteome</keyword>
<evidence type="ECO:0000313" key="10">
    <source>
        <dbReference type="EMBL" id="MBA1274233.1"/>
    </source>
</evidence>
<evidence type="ECO:0000256" key="1">
    <source>
        <dbReference type="ARBA" id="ARBA00001917"/>
    </source>
</evidence>
<comment type="catalytic activity">
    <reaction evidence="9">
        <text>3 propionate 3-nitronate + 3 O2 + H2O = 3 3-oxopropanoate + 2 nitrate + nitrite + H2O2 + 3 H(+)</text>
        <dbReference type="Rhea" id="RHEA:57332"/>
        <dbReference type="ChEBI" id="CHEBI:15377"/>
        <dbReference type="ChEBI" id="CHEBI:15378"/>
        <dbReference type="ChEBI" id="CHEBI:15379"/>
        <dbReference type="ChEBI" id="CHEBI:16240"/>
        <dbReference type="ChEBI" id="CHEBI:16301"/>
        <dbReference type="ChEBI" id="CHEBI:17632"/>
        <dbReference type="ChEBI" id="CHEBI:33190"/>
        <dbReference type="ChEBI" id="CHEBI:136067"/>
    </reaction>
</comment>
<keyword evidence="7 10" id="KW-0503">Monooxygenase</keyword>
<sequence length="331" mass="34869">MVGVSTPRLAAAVSEAGGLGSIGVGASTIEQARAMIRETRGLTDKPFNVNLFCHRPARAEGDREAAWLTYLKPWFAEFGAAPPDDLREIYRSFVEDEAMLAMLLEERPAVVSFHFGLPPTAFIEALKSAGIRLLACATTLQEAEQIERADIDGIVAQGIEAGGHRGVFDDTSLDAGIGTFALVRLLATRTRLPILAAGGIMDGQGIKAALALGASGVQLGTAFILCPESAANAAYRDALKSERAAHTQITSNISGRPARGLPNRMYQEIGGPGAPTLPDYPIAYDAAKALHAAASTGGSHQFAAQWAGQGAPLARELPAAELLRRLREEMA</sequence>
<evidence type="ECO:0000256" key="3">
    <source>
        <dbReference type="ARBA" id="ARBA00022575"/>
    </source>
</evidence>
<accession>A0ABR5Z231</accession>
<keyword evidence="5" id="KW-0288">FMN</keyword>
<evidence type="ECO:0000256" key="9">
    <source>
        <dbReference type="ARBA" id="ARBA00049401"/>
    </source>
</evidence>
<name>A0ABR5Z231_9GAMM</name>
<dbReference type="Proteomes" id="UP000786387">
    <property type="component" value="Unassembled WGS sequence"/>
</dbReference>
<dbReference type="CDD" id="cd04730">
    <property type="entry name" value="NPD_like"/>
    <property type="match status" value="1"/>
</dbReference>
<dbReference type="Gene3D" id="3.20.20.70">
    <property type="entry name" value="Aldolase class I"/>
    <property type="match status" value="1"/>
</dbReference>
<keyword evidence="4" id="KW-0285">Flavoprotein</keyword>
<dbReference type="PANTHER" id="PTHR42747:SF3">
    <property type="entry name" value="NITRONATE MONOOXYGENASE-RELATED"/>
    <property type="match status" value="1"/>
</dbReference>
<evidence type="ECO:0000256" key="8">
    <source>
        <dbReference type="ARBA" id="ARBA00031155"/>
    </source>
</evidence>
<gene>
    <name evidence="10" type="ORF">G7026_12785</name>
</gene>
<comment type="cofactor">
    <cofactor evidence="1">
        <name>FMN</name>
        <dbReference type="ChEBI" id="CHEBI:58210"/>
    </cofactor>
</comment>
<dbReference type="GO" id="GO:0004497">
    <property type="term" value="F:monooxygenase activity"/>
    <property type="evidence" value="ECO:0007669"/>
    <property type="project" value="UniProtKB-KW"/>
</dbReference>
<comment type="caution">
    <text evidence="10">The sequence shown here is derived from an EMBL/GenBank/DDBJ whole genome shotgun (WGS) entry which is preliminary data.</text>
</comment>
<reference evidence="10 11" key="1">
    <citation type="submission" date="2020-02" db="EMBL/GenBank/DDBJ databases">
        <title>Synteny-based analysis reveals conserved mechanism for high triclosan tolerance in Pseudomonas, as well as instances of horizontal transfer.</title>
        <authorList>
            <person name="Mcfarland A.G."/>
            <person name="Bertucci H.K."/>
            <person name="Litmann E."/>
            <person name="Shen J."/>
            <person name="Huttenhower C."/>
            <person name="Hartmann E.M."/>
        </authorList>
    </citation>
    <scope>NUCLEOTIDE SEQUENCE [LARGE SCALE GENOMIC DNA]</scope>
    <source>
        <strain evidence="10 11">115A1</strain>
    </source>
</reference>
<evidence type="ECO:0000256" key="4">
    <source>
        <dbReference type="ARBA" id="ARBA00022630"/>
    </source>
</evidence>
<dbReference type="EMBL" id="JAAMRF010000006">
    <property type="protein sequence ID" value="MBA1274233.1"/>
    <property type="molecule type" value="Genomic_DNA"/>
</dbReference>
<evidence type="ECO:0000256" key="5">
    <source>
        <dbReference type="ARBA" id="ARBA00022643"/>
    </source>
</evidence>
<dbReference type="PANTHER" id="PTHR42747">
    <property type="entry name" value="NITRONATE MONOOXYGENASE-RELATED"/>
    <property type="match status" value="1"/>
</dbReference>
<keyword evidence="6" id="KW-0560">Oxidoreductase</keyword>
<dbReference type="SUPFAM" id="SSF51412">
    <property type="entry name" value="Inosine monophosphate dehydrogenase (IMPDH)"/>
    <property type="match status" value="1"/>
</dbReference>
<organism evidence="10 11">
    <name type="scientific">Stutzerimonas azotifigens</name>
    <dbReference type="NCBI Taxonomy" id="291995"/>
    <lineage>
        <taxon>Bacteria</taxon>
        <taxon>Pseudomonadati</taxon>
        <taxon>Pseudomonadota</taxon>
        <taxon>Gammaproteobacteria</taxon>
        <taxon>Pseudomonadales</taxon>
        <taxon>Pseudomonadaceae</taxon>
        <taxon>Stutzerimonas</taxon>
    </lineage>
</organism>
<evidence type="ECO:0000256" key="2">
    <source>
        <dbReference type="ARBA" id="ARBA00009881"/>
    </source>
</evidence>
<keyword evidence="3" id="KW-0216">Detoxification</keyword>
<evidence type="ECO:0000256" key="7">
    <source>
        <dbReference type="ARBA" id="ARBA00023033"/>
    </source>
</evidence>
<proteinExistence type="inferred from homology"/>
<comment type="similarity">
    <text evidence="2">Belongs to the nitronate monooxygenase family. NMO class I subfamily.</text>
</comment>
<dbReference type="InterPro" id="IPR004136">
    <property type="entry name" value="NMO"/>
</dbReference>
<evidence type="ECO:0000256" key="6">
    <source>
        <dbReference type="ARBA" id="ARBA00023002"/>
    </source>
</evidence>
<protein>
    <recommendedName>
        <fullName evidence="8">Propionate 3-nitronate monooxygenase</fullName>
    </recommendedName>
</protein>
<dbReference type="InterPro" id="IPR013785">
    <property type="entry name" value="Aldolase_TIM"/>
</dbReference>
<dbReference type="Pfam" id="PF03060">
    <property type="entry name" value="NMO"/>
    <property type="match status" value="1"/>
</dbReference>
<evidence type="ECO:0000313" key="11">
    <source>
        <dbReference type="Proteomes" id="UP000786387"/>
    </source>
</evidence>